<accession>R4KSY2</accession>
<keyword evidence="2" id="KW-1185">Reference proteome</keyword>
<dbReference type="KEGG" id="dgi:Desgi_3361"/>
<name>R4KSY2_9FIRM</name>
<dbReference type="OrthoDB" id="1808970at2"/>
<dbReference type="HOGENOM" id="CLU_2733437_0_0_9"/>
<sequence>MLSNEYQLSIVTLTKNHVFFNFFVNGTLTNTDGYICMSINDFDRLYKDLFRSSKGQCTKNYSSNPPVQFFT</sequence>
<dbReference type="EMBL" id="CP003273">
    <property type="protein sequence ID" value="AGL02706.1"/>
    <property type="molecule type" value="Genomic_DNA"/>
</dbReference>
<reference evidence="1 2" key="1">
    <citation type="submission" date="2012-01" db="EMBL/GenBank/DDBJ databases">
        <title>Complete sequence of Desulfotomaculum gibsoniae DSM 7213.</title>
        <authorList>
            <consortium name="US DOE Joint Genome Institute"/>
            <person name="Lucas S."/>
            <person name="Han J."/>
            <person name="Lapidus A."/>
            <person name="Cheng J.-F."/>
            <person name="Goodwin L."/>
            <person name="Pitluck S."/>
            <person name="Peters L."/>
            <person name="Ovchinnikova G."/>
            <person name="Teshima H."/>
            <person name="Detter J.C."/>
            <person name="Han C."/>
            <person name="Tapia R."/>
            <person name="Land M."/>
            <person name="Hauser L."/>
            <person name="Kyrpides N."/>
            <person name="Ivanova N."/>
            <person name="Pagani I."/>
            <person name="Parshina S."/>
            <person name="Plugge C."/>
            <person name="Muyzer G."/>
            <person name="Kuever J."/>
            <person name="Ivanova A."/>
            <person name="Nazina T."/>
            <person name="Klenk H.-P."/>
            <person name="Brambilla E."/>
            <person name="Spring S."/>
            <person name="Stams A.F."/>
            <person name="Woyke T."/>
        </authorList>
    </citation>
    <scope>NUCLEOTIDE SEQUENCE [LARGE SCALE GENOMIC DNA]</scope>
    <source>
        <strain evidence="1 2">DSM 7213</strain>
    </source>
</reference>
<dbReference type="Proteomes" id="UP000013520">
    <property type="component" value="Chromosome"/>
</dbReference>
<dbReference type="AlphaFoldDB" id="R4KSY2"/>
<protein>
    <submittedName>
        <fullName evidence="1">Uncharacterized protein</fullName>
    </submittedName>
</protein>
<dbReference type="RefSeq" id="WP_006523367.1">
    <property type="nucleotide sequence ID" value="NC_021184.1"/>
</dbReference>
<organism evidence="1 2">
    <name type="scientific">Desulfoscipio gibsoniae DSM 7213</name>
    <dbReference type="NCBI Taxonomy" id="767817"/>
    <lineage>
        <taxon>Bacteria</taxon>
        <taxon>Bacillati</taxon>
        <taxon>Bacillota</taxon>
        <taxon>Clostridia</taxon>
        <taxon>Eubacteriales</taxon>
        <taxon>Desulfallaceae</taxon>
        <taxon>Desulfoscipio</taxon>
    </lineage>
</organism>
<gene>
    <name evidence="1" type="ORF">Desgi_3361</name>
</gene>
<proteinExistence type="predicted"/>
<evidence type="ECO:0000313" key="1">
    <source>
        <dbReference type="EMBL" id="AGL02706.1"/>
    </source>
</evidence>
<evidence type="ECO:0000313" key="2">
    <source>
        <dbReference type="Proteomes" id="UP000013520"/>
    </source>
</evidence>
<dbReference type="STRING" id="767817.Desgi_3361"/>